<dbReference type="STRING" id="27349.A0A0L6V449"/>
<sequence>MDKKDNEAHGTNEGNLPELPALPEDGPLTIGVLALQGAFKEHLVHLRRIQSARPLTAVAVRTASELVQCQALIIPGGESTSIALIAARQIDPSAPHYSFLDWLRSFAKHRCVWGTCAGLILLSDQLVSQGSKIGGQDLLGGIPIKTTRNQWGRQTESFEHPITIPYIKNPGTPFPAIFIRAPMIHTILETGEGAGSEQLKVIAELPQDSLSRPQAATQPANQQSLGPDSHVVAVKFKHLFATSFHPELSPDTRLHQFWVNHCVLNSS</sequence>
<evidence type="ECO:0000256" key="3">
    <source>
        <dbReference type="ARBA" id="ARBA00022801"/>
    </source>
</evidence>
<dbReference type="PROSITE" id="PS01236">
    <property type="entry name" value="PDXT_SNO_1"/>
    <property type="match status" value="1"/>
</dbReference>
<gene>
    <name evidence="10" type="ORF">VP01_2717g1</name>
</gene>
<organism evidence="10 11">
    <name type="scientific">Puccinia sorghi</name>
    <dbReference type="NCBI Taxonomy" id="27349"/>
    <lineage>
        <taxon>Eukaryota</taxon>
        <taxon>Fungi</taxon>
        <taxon>Dikarya</taxon>
        <taxon>Basidiomycota</taxon>
        <taxon>Pucciniomycotina</taxon>
        <taxon>Pucciniomycetes</taxon>
        <taxon>Pucciniales</taxon>
        <taxon>Pucciniaceae</taxon>
        <taxon>Puccinia</taxon>
    </lineage>
</organism>
<dbReference type="PANTHER" id="PTHR31559:SF0">
    <property type="entry name" value="PYRIDOXAL 5'-PHOSPHATE SYNTHASE SUBUNIT SNO1-RELATED"/>
    <property type="match status" value="1"/>
</dbReference>
<dbReference type="GO" id="GO:1903600">
    <property type="term" value="C:glutaminase complex"/>
    <property type="evidence" value="ECO:0007669"/>
    <property type="project" value="TreeGrafter"/>
</dbReference>
<evidence type="ECO:0000256" key="2">
    <source>
        <dbReference type="ARBA" id="ARBA00012918"/>
    </source>
</evidence>
<evidence type="ECO:0000256" key="5">
    <source>
        <dbReference type="ARBA" id="ARBA00023239"/>
    </source>
</evidence>
<dbReference type="Pfam" id="PF01174">
    <property type="entry name" value="SNO"/>
    <property type="match status" value="1"/>
</dbReference>
<keyword evidence="4" id="KW-0315">Glutamine amidotransferase</keyword>
<dbReference type="InterPro" id="IPR002161">
    <property type="entry name" value="PdxT/SNO"/>
</dbReference>
<dbReference type="PROSITE" id="PS51130">
    <property type="entry name" value="PDXT_SNO_2"/>
    <property type="match status" value="1"/>
</dbReference>
<keyword evidence="11" id="KW-1185">Reference proteome</keyword>
<dbReference type="OrthoDB" id="2039at2759"/>
<keyword evidence="3" id="KW-0378">Hydrolase</keyword>
<dbReference type="GO" id="GO:0016829">
    <property type="term" value="F:lyase activity"/>
    <property type="evidence" value="ECO:0007669"/>
    <property type="project" value="UniProtKB-KW"/>
</dbReference>
<comment type="caution">
    <text evidence="10">The sequence shown here is derived from an EMBL/GenBank/DDBJ whole genome shotgun (WGS) entry which is preliminary data.</text>
</comment>
<comment type="similarity">
    <text evidence="1">Belongs to the glutaminase PdxT/SNO family.</text>
</comment>
<evidence type="ECO:0000256" key="1">
    <source>
        <dbReference type="ARBA" id="ARBA00008345"/>
    </source>
</evidence>
<dbReference type="SUPFAM" id="SSF52317">
    <property type="entry name" value="Class I glutamine amidotransferase-like"/>
    <property type="match status" value="1"/>
</dbReference>
<evidence type="ECO:0000256" key="9">
    <source>
        <dbReference type="SAM" id="MobiDB-lite"/>
    </source>
</evidence>
<proteinExistence type="inferred from homology"/>
<dbReference type="Proteomes" id="UP000037035">
    <property type="component" value="Unassembled WGS sequence"/>
</dbReference>
<evidence type="ECO:0000313" key="11">
    <source>
        <dbReference type="Proteomes" id="UP000037035"/>
    </source>
</evidence>
<dbReference type="EC" id="3.5.1.2" evidence="2"/>
<feature type="region of interest" description="Disordered" evidence="9">
    <location>
        <begin position="1"/>
        <end position="22"/>
    </location>
</feature>
<feature type="active site" description="Charge relay system" evidence="7">
    <location>
        <position position="245"/>
    </location>
</feature>
<dbReference type="Gene3D" id="3.40.50.880">
    <property type="match status" value="1"/>
</dbReference>
<dbReference type="InterPro" id="IPR029062">
    <property type="entry name" value="Class_I_gatase-like"/>
</dbReference>
<feature type="binding site" evidence="8">
    <location>
        <position position="148"/>
    </location>
    <ligand>
        <name>L-glutamine</name>
        <dbReference type="ChEBI" id="CHEBI:58359"/>
    </ligand>
</feature>
<protein>
    <recommendedName>
        <fullName evidence="2">glutaminase</fullName>
        <ecNumber evidence="2">3.5.1.2</ecNumber>
    </recommendedName>
</protein>
<comment type="catalytic activity">
    <reaction evidence="6">
        <text>L-glutamine + H2O = L-glutamate + NH4(+)</text>
        <dbReference type="Rhea" id="RHEA:15889"/>
        <dbReference type="ChEBI" id="CHEBI:15377"/>
        <dbReference type="ChEBI" id="CHEBI:28938"/>
        <dbReference type="ChEBI" id="CHEBI:29985"/>
        <dbReference type="ChEBI" id="CHEBI:58359"/>
        <dbReference type="EC" id="3.5.1.2"/>
    </reaction>
</comment>
<reference evidence="10 11" key="1">
    <citation type="submission" date="2015-08" db="EMBL/GenBank/DDBJ databases">
        <title>Next Generation Sequencing and Analysis of the Genome of Puccinia sorghi L Schw, the Causal Agent of Maize Common Rust.</title>
        <authorList>
            <person name="Rochi L."/>
            <person name="Burguener G."/>
            <person name="Darino M."/>
            <person name="Turjanski A."/>
            <person name="Kreff E."/>
            <person name="Dieguez M.J."/>
            <person name="Sacco F."/>
        </authorList>
    </citation>
    <scope>NUCLEOTIDE SEQUENCE [LARGE SCALE GENOMIC DNA]</scope>
    <source>
        <strain evidence="10 11">RO10H11247</strain>
    </source>
</reference>
<dbReference type="GO" id="GO:0008614">
    <property type="term" value="P:pyridoxine metabolic process"/>
    <property type="evidence" value="ECO:0007669"/>
    <property type="project" value="TreeGrafter"/>
</dbReference>
<feature type="compositionally biased region" description="Basic and acidic residues" evidence="9">
    <location>
        <begin position="1"/>
        <end position="10"/>
    </location>
</feature>
<feature type="active site" description="Charge relay system" evidence="7">
    <location>
        <position position="247"/>
    </location>
</feature>
<evidence type="ECO:0000256" key="7">
    <source>
        <dbReference type="PIRSR" id="PIRSR005639-1"/>
    </source>
</evidence>
<dbReference type="VEuPathDB" id="FungiDB:VP01_2717g1"/>
<dbReference type="FunFam" id="3.40.50.880:FF:000077">
    <property type="entry name" value="Unplaced genomic scaffold supercont2.4, whole genome shotgun sequence"/>
    <property type="match status" value="1"/>
</dbReference>
<dbReference type="PANTHER" id="PTHR31559">
    <property type="entry name" value="PYRIDOXAL 5'-PHOSPHATE SYNTHASE SUBUNIT SNO"/>
    <property type="match status" value="1"/>
</dbReference>
<keyword evidence="5" id="KW-0456">Lyase</keyword>
<dbReference type="GO" id="GO:0042823">
    <property type="term" value="P:pyridoxal phosphate biosynthetic process"/>
    <property type="evidence" value="ECO:0007669"/>
    <property type="project" value="InterPro"/>
</dbReference>
<evidence type="ECO:0000256" key="4">
    <source>
        <dbReference type="ARBA" id="ARBA00022962"/>
    </source>
</evidence>
<accession>A0A0L6V449</accession>
<evidence type="ECO:0000256" key="8">
    <source>
        <dbReference type="PIRSR" id="PIRSR005639-2"/>
    </source>
</evidence>
<dbReference type="EMBL" id="LAVV01007632">
    <property type="protein sequence ID" value="KNZ55307.1"/>
    <property type="molecule type" value="Genomic_DNA"/>
</dbReference>
<evidence type="ECO:0000313" key="10">
    <source>
        <dbReference type="EMBL" id="KNZ55307.1"/>
    </source>
</evidence>
<dbReference type="PIRSF" id="PIRSF005639">
    <property type="entry name" value="Glut_amidoT_SNO"/>
    <property type="match status" value="1"/>
</dbReference>
<dbReference type="GO" id="GO:0005829">
    <property type="term" value="C:cytosol"/>
    <property type="evidence" value="ECO:0007669"/>
    <property type="project" value="TreeGrafter"/>
</dbReference>
<feature type="binding site" evidence="8">
    <location>
        <begin position="179"/>
        <end position="180"/>
    </location>
    <ligand>
        <name>L-glutamine</name>
        <dbReference type="ChEBI" id="CHEBI:58359"/>
    </ligand>
</feature>
<feature type="binding site" evidence="8">
    <location>
        <begin position="77"/>
        <end position="79"/>
    </location>
    <ligand>
        <name>L-glutamine</name>
        <dbReference type="ChEBI" id="CHEBI:58359"/>
    </ligand>
</feature>
<name>A0A0L6V449_9BASI</name>
<dbReference type="InterPro" id="IPR021196">
    <property type="entry name" value="PdxT/SNO_CS"/>
</dbReference>
<dbReference type="AlphaFoldDB" id="A0A0L6V449"/>
<dbReference type="GO" id="GO:0004359">
    <property type="term" value="F:glutaminase activity"/>
    <property type="evidence" value="ECO:0007669"/>
    <property type="project" value="UniProtKB-EC"/>
</dbReference>
<feature type="active site" description="Nucleophile" evidence="7">
    <location>
        <position position="116"/>
    </location>
</feature>
<evidence type="ECO:0000256" key="6">
    <source>
        <dbReference type="ARBA" id="ARBA00049534"/>
    </source>
</evidence>